<dbReference type="InterPro" id="IPR000132">
    <property type="entry name" value="Nitrilase/CN_hydratase_CS"/>
</dbReference>
<dbReference type="PANTHER" id="PTHR43674">
    <property type="entry name" value="NITRILASE C965.09-RELATED"/>
    <property type="match status" value="1"/>
</dbReference>
<organism evidence="4 5">
    <name type="scientific">Amycolatopsis acidicola</name>
    <dbReference type="NCBI Taxonomy" id="2596893"/>
    <lineage>
        <taxon>Bacteria</taxon>
        <taxon>Bacillati</taxon>
        <taxon>Actinomycetota</taxon>
        <taxon>Actinomycetes</taxon>
        <taxon>Pseudonocardiales</taxon>
        <taxon>Pseudonocardiaceae</taxon>
        <taxon>Amycolatopsis</taxon>
    </lineage>
</organism>
<dbReference type="InterPro" id="IPR003010">
    <property type="entry name" value="C-N_Hydrolase"/>
</dbReference>
<dbReference type="GO" id="GO:0000257">
    <property type="term" value="F:nitrilase activity"/>
    <property type="evidence" value="ECO:0007669"/>
    <property type="project" value="UniProtKB-ARBA"/>
</dbReference>
<dbReference type="InterPro" id="IPR036526">
    <property type="entry name" value="C-N_Hydrolase_sf"/>
</dbReference>
<dbReference type="PROSITE" id="PS50263">
    <property type="entry name" value="CN_HYDROLASE"/>
    <property type="match status" value="1"/>
</dbReference>
<dbReference type="Proteomes" id="UP000319769">
    <property type="component" value="Unassembled WGS sequence"/>
</dbReference>
<dbReference type="PROSITE" id="PS00920">
    <property type="entry name" value="NITRIL_CHT_1"/>
    <property type="match status" value="1"/>
</dbReference>
<gene>
    <name evidence="4" type="ORF">FPZ12_040595</name>
</gene>
<evidence type="ECO:0000256" key="1">
    <source>
        <dbReference type="ARBA" id="ARBA00022801"/>
    </source>
</evidence>
<dbReference type="EMBL" id="VMNW02000113">
    <property type="protein sequence ID" value="KAA9150725.1"/>
    <property type="molecule type" value="Genomic_DNA"/>
</dbReference>
<dbReference type="SUPFAM" id="SSF56317">
    <property type="entry name" value="Carbon-nitrogen hydrolase"/>
    <property type="match status" value="1"/>
</dbReference>
<evidence type="ECO:0000313" key="5">
    <source>
        <dbReference type="Proteomes" id="UP000319769"/>
    </source>
</evidence>
<keyword evidence="5" id="KW-1185">Reference proteome</keyword>
<dbReference type="Gene3D" id="3.60.110.10">
    <property type="entry name" value="Carbon-nitrogen hydrolase"/>
    <property type="match status" value="1"/>
</dbReference>
<protein>
    <submittedName>
        <fullName evidence="4">Carbon-nitrogen hydrolase family protein</fullName>
    </submittedName>
</protein>
<dbReference type="PANTHER" id="PTHR43674:SF16">
    <property type="entry name" value="CARBON-NITROGEN FAMILY, PUTATIVE (AFU_ORTHOLOGUE AFUA_5G02350)-RELATED"/>
    <property type="match status" value="1"/>
</dbReference>
<feature type="active site" description="Proton acceptor" evidence="2">
    <location>
        <position position="42"/>
    </location>
</feature>
<reference evidence="4" key="1">
    <citation type="submission" date="2019-09" db="EMBL/GenBank/DDBJ databases">
        <authorList>
            <person name="Teo W.F.A."/>
            <person name="Duangmal K."/>
        </authorList>
    </citation>
    <scope>NUCLEOTIDE SEQUENCE [LARGE SCALE GENOMIC DNA]</scope>
    <source>
        <strain evidence="4">K81G1</strain>
    </source>
</reference>
<evidence type="ECO:0000259" key="3">
    <source>
        <dbReference type="PROSITE" id="PS50263"/>
    </source>
</evidence>
<feature type="domain" description="CN hydrolase" evidence="3">
    <location>
        <begin position="3"/>
        <end position="259"/>
    </location>
</feature>
<evidence type="ECO:0000256" key="2">
    <source>
        <dbReference type="PROSITE-ProRule" id="PRU10139"/>
    </source>
</evidence>
<evidence type="ECO:0000313" key="4">
    <source>
        <dbReference type="EMBL" id="KAA9150725.1"/>
    </source>
</evidence>
<keyword evidence="1 4" id="KW-0378">Hydrolase</keyword>
<comment type="caution">
    <text evidence="4">The sequence shown here is derived from an EMBL/GenBank/DDBJ whole genome shotgun (WGS) entry which is preliminary data.</text>
</comment>
<dbReference type="Pfam" id="PF00795">
    <property type="entry name" value="CN_hydrolase"/>
    <property type="match status" value="1"/>
</dbReference>
<dbReference type="CDD" id="cd07197">
    <property type="entry name" value="nitrilase"/>
    <property type="match status" value="1"/>
</dbReference>
<dbReference type="GO" id="GO:0016811">
    <property type="term" value="F:hydrolase activity, acting on carbon-nitrogen (but not peptide) bonds, in linear amides"/>
    <property type="evidence" value="ECO:0007669"/>
    <property type="project" value="TreeGrafter"/>
</dbReference>
<dbReference type="InterPro" id="IPR050345">
    <property type="entry name" value="Aliph_Amidase/BUP"/>
</dbReference>
<sequence length="297" mass="31640">MPVTIATVALKGTHDLELSVKNHLGHLEEAAAQGADLVVFPEISLQGYPSRGLTTIDPADIAEAQRTAESVPDGPNVRAVLDRAAELGVHVIFGVTELGDAAGALYNTAVLGGPEGFIGKYRKVHVAITEQVTWRRGDDWPVFDTALGRIGMLICYDKMWPESCRELTLRGADLLVMPTAWPMVHGEQDAATNPFAELYRLYDRARAAENSRWFVSSNYGGELGGAEFVGLSQIVDPGGNVVATTGDRTPGMAIATVDVKGGIAAANAALFGARLIRDRRPDTYRAATGEVPTAIDA</sequence>
<dbReference type="RefSeq" id="WP_144757232.1">
    <property type="nucleotide sequence ID" value="NZ_VMNW02000113.1"/>
</dbReference>
<accession>A0A5N0UQB1</accession>
<name>A0A5N0UQB1_9PSEU</name>
<dbReference type="OrthoDB" id="9760188at2"/>
<dbReference type="AlphaFoldDB" id="A0A5N0UQB1"/>
<proteinExistence type="predicted"/>